<proteinExistence type="predicted"/>
<name>A0AAV6RCY1_SOLSE</name>
<dbReference type="InterPro" id="IPR001849">
    <property type="entry name" value="PH_domain"/>
</dbReference>
<protein>
    <submittedName>
        <fullName evidence="5">Insulin receptor substrate 2-B-like</fullName>
    </submittedName>
</protein>
<evidence type="ECO:0000313" key="6">
    <source>
        <dbReference type="Proteomes" id="UP000693946"/>
    </source>
</evidence>
<dbReference type="PANTHER" id="PTHR10614:SF8">
    <property type="entry name" value="INSULIN RECEPTOR SUBSTRATE 3"/>
    <property type="match status" value="1"/>
</dbReference>
<feature type="region of interest" description="Disordered" evidence="2">
    <location>
        <begin position="358"/>
        <end position="526"/>
    </location>
</feature>
<feature type="compositionally biased region" description="Basic and acidic residues" evidence="2">
    <location>
        <begin position="1"/>
        <end position="12"/>
    </location>
</feature>
<dbReference type="GO" id="GO:0005158">
    <property type="term" value="F:insulin receptor binding"/>
    <property type="evidence" value="ECO:0007669"/>
    <property type="project" value="InterPro"/>
</dbReference>
<keyword evidence="5" id="KW-0675">Receptor</keyword>
<dbReference type="GO" id="GO:0043548">
    <property type="term" value="F:phosphatidylinositol 3-kinase binding"/>
    <property type="evidence" value="ECO:0007669"/>
    <property type="project" value="TreeGrafter"/>
</dbReference>
<dbReference type="GO" id="GO:0008286">
    <property type="term" value="P:insulin receptor signaling pathway"/>
    <property type="evidence" value="ECO:0007669"/>
    <property type="project" value="InterPro"/>
</dbReference>
<organism evidence="5 6">
    <name type="scientific">Solea senegalensis</name>
    <name type="common">Senegalese sole</name>
    <dbReference type="NCBI Taxonomy" id="28829"/>
    <lineage>
        <taxon>Eukaryota</taxon>
        <taxon>Metazoa</taxon>
        <taxon>Chordata</taxon>
        <taxon>Craniata</taxon>
        <taxon>Vertebrata</taxon>
        <taxon>Euteleostomi</taxon>
        <taxon>Actinopterygii</taxon>
        <taxon>Neopterygii</taxon>
        <taxon>Teleostei</taxon>
        <taxon>Neoteleostei</taxon>
        <taxon>Acanthomorphata</taxon>
        <taxon>Carangaria</taxon>
        <taxon>Pleuronectiformes</taxon>
        <taxon>Pleuronectoidei</taxon>
        <taxon>Soleidae</taxon>
        <taxon>Solea</taxon>
    </lineage>
</organism>
<sequence length="613" mass="67394">MAEGHARCDNHRRSTPASSSSPLSSPCHSSTQTWPPASSPPQPHWLNGLQMAQDMDLEEDHVQRSSSRFYEELFCSSQSCGSLVPPVPLVPLLPLAGALLASSRPQSDAVKQGYLGKMERSHRRYFVLREGSHIGPSRLEWYKSQEKFTAMQKSASKAALFGSSKQGVIYLRCCLGVSRTGSSRKGHTVALYARDQTMVLVVGDQQEQEAWYFAIKTLMEEERKDDEHREGCDEDDDGYCTLPPAAFFKEVWPVSVKARGLGRSKSLTGESRLCLTATSLILVRVTTCSDLPSVPIPLLSVRRFGHLDGSFFVELGRSAPDGPGEIWMEARDQGNTAIAQQIHEAVREAVRALRALPDFSRSPTSNPSQPQALVFSKRSRPKYRDKPLTARPPSSLLVHPPRNSDIQTSPAPAYENPCKPDRTLSDSSVSPLRAQRESSSSESTGSYKEKMMEQCRVETWEQGEEQQGGRGYMMMSPQGSHSSSLSLQDDYMTMASPPKCHWPPSSSTSSLLSKSFNSSASDSPVQTSHQPLWLLTSVQQPEMTINPALITASPPSPAHSIVTSRPGCTRPVQTGAKSDTRQVSSETVPDQPAVRRSRLSSCLLSCLQAEERS</sequence>
<dbReference type="GO" id="GO:0005886">
    <property type="term" value="C:plasma membrane"/>
    <property type="evidence" value="ECO:0007669"/>
    <property type="project" value="TreeGrafter"/>
</dbReference>
<feature type="domain" description="IRS-type PTB" evidence="4">
    <location>
        <begin position="248"/>
        <end position="354"/>
    </location>
</feature>
<keyword evidence="6" id="KW-1185">Reference proteome</keyword>
<gene>
    <name evidence="5" type="ORF">JOB18_029438</name>
</gene>
<feature type="domain" description="PH" evidence="3">
    <location>
        <begin position="108"/>
        <end position="220"/>
    </location>
</feature>
<feature type="compositionally biased region" description="Low complexity" evidence="2">
    <location>
        <begin position="15"/>
        <end position="30"/>
    </location>
</feature>
<evidence type="ECO:0000256" key="2">
    <source>
        <dbReference type="SAM" id="MobiDB-lite"/>
    </source>
</evidence>
<accession>A0AAV6RCY1</accession>
<reference evidence="5 6" key="1">
    <citation type="journal article" date="2021" name="Sci. Rep.">
        <title>Chromosome anchoring in Senegalese sole (Solea senegalensis) reveals sex-associated markers and genome rearrangements in flatfish.</title>
        <authorList>
            <person name="Guerrero-Cozar I."/>
            <person name="Gomez-Garrido J."/>
            <person name="Berbel C."/>
            <person name="Martinez-Blanch J.F."/>
            <person name="Alioto T."/>
            <person name="Claros M.G."/>
            <person name="Gagnaire P.A."/>
            <person name="Manchado M."/>
        </authorList>
    </citation>
    <scope>NUCLEOTIDE SEQUENCE [LARGE SCALE GENOMIC DNA]</scope>
    <source>
        <strain evidence="5">Sse05_10M</strain>
    </source>
</reference>
<evidence type="ECO:0000313" key="5">
    <source>
        <dbReference type="EMBL" id="KAG7502975.1"/>
    </source>
</evidence>
<evidence type="ECO:0000259" key="3">
    <source>
        <dbReference type="PROSITE" id="PS50003"/>
    </source>
</evidence>
<dbReference type="GO" id="GO:0005829">
    <property type="term" value="C:cytosol"/>
    <property type="evidence" value="ECO:0007669"/>
    <property type="project" value="TreeGrafter"/>
</dbReference>
<dbReference type="SMART" id="SM00310">
    <property type="entry name" value="PTBI"/>
    <property type="match status" value="1"/>
</dbReference>
<keyword evidence="1" id="KW-0597">Phosphoprotein</keyword>
<feature type="region of interest" description="Disordered" evidence="2">
    <location>
        <begin position="1"/>
        <end position="47"/>
    </location>
</feature>
<dbReference type="Proteomes" id="UP000693946">
    <property type="component" value="Linkage Group LG2"/>
</dbReference>
<dbReference type="InterPro" id="IPR002404">
    <property type="entry name" value="IRS_PTB"/>
</dbReference>
<dbReference type="SMART" id="SM00233">
    <property type="entry name" value="PH"/>
    <property type="match status" value="1"/>
</dbReference>
<dbReference type="PROSITE" id="PS51064">
    <property type="entry name" value="IRS_PTB"/>
    <property type="match status" value="1"/>
</dbReference>
<evidence type="ECO:0000256" key="1">
    <source>
        <dbReference type="ARBA" id="ARBA00022553"/>
    </source>
</evidence>
<dbReference type="AlphaFoldDB" id="A0AAV6RCY1"/>
<comment type="caution">
    <text evidence="5">The sequence shown here is derived from an EMBL/GenBank/DDBJ whole genome shotgun (WGS) entry which is preliminary data.</text>
</comment>
<evidence type="ECO:0000259" key="4">
    <source>
        <dbReference type="PROSITE" id="PS51064"/>
    </source>
</evidence>
<feature type="compositionally biased region" description="Basic and acidic residues" evidence="2">
    <location>
        <begin position="447"/>
        <end position="459"/>
    </location>
</feature>
<feature type="compositionally biased region" description="Low complexity" evidence="2">
    <location>
        <begin position="473"/>
        <end position="486"/>
    </location>
</feature>
<dbReference type="CDD" id="cd01204">
    <property type="entry name" value="PTB_IRS"/>
    <property type="match status" value="1"/>
</dbReference>
<feature type="compositionally biased region" description="Polar residues" evidence="2">
    <location>
        <begin position="361"/>
        <end position="371"/>
    </location>
</feature>
<feature type="compositionally biased region" description="Low complexity" evidence="2">
    <location>
        <begin position="505"/>
        <end position="523"/>
    </location>
</feature>
<feature type="region of interest" description="Disordered" evidence="2">
    <location>
        <begin position="551"/>
        <end position="594"/>
    </location>
</feature>
<dbReference type="Pfam" id="PF02174">
    <property type="entry name" value="IRS"/>
    <property type="match status" value="1"/>
</dbReference>
<dbReference type="PANTHER" id="PTHR10614">
    <property type="entry name" value="INSULIN RECEPTOR SUBSTRATE"/>
    <property type="match status" value="1"/>
</dbReference>
<dbReference type="SMART" id="SM01244">
    <property type="entry name" value="IRS"/>
    <property type="match status" value="1"/>
</dbReference>
<dbReference type="EMBL" id="JAGKHQ010000012">
    <property type="protein sequence ID" value="KAG7502975.1"/>
    <property type="molecule type" value="Genomic_DNA"/>
</dbReference>
<dbReference type="InterPro" id="IPR039011">
    <property type="entry name" value="IRS"/>
</dbReference>
<feature type="compositionally biased region" description="Polar residues" evidence="2">
    <location>
        <begin position="571"/>
        <end position="588"/>
    </location>
</feature>
<dbReference type="PROSITE" id="PS50003">
    <property type="entry name" value="PH_DOMAIN"/>
    <property type="match status" value="1"/>
</dbReference>